<dbReference type="EMBL" id="BLXT01005797">
    <property type="protein sequence ID" value="GFO26200.1"/>
    <property type="molecule type" value="Genomic_DNA"/>
</dbReference>
<sequence>MLRGQTSSTKYSPTWAKTSTGEVKEPIENVKRTGTYYGKDGTEWRSIPMTPNVQSAGENVTLPRNRVPNTQNATSTAETFDLFVSQDTIKLFVKYTNEEGKRQRGDSWKETDNVEIRGLIGILIFLGAQTQS</sequence>
<evidence type="ECO:0000313" key="3">
    <source>
        <dbReference type="EMBL" id="GFO26200.1"/>
    </source>
</evidence>
<protein>
    <submittedName>
        <fullName evidence="3">PiggyBac transposable element-derived protein 4</fullName>
    </submittedName>
</protein>
<dbReference type="InterPro" id="IPR029526">
    <property type="entry name" value="PGBD"/>
</dbReference>
<gene>
    <name evidence="3" type="ORF">PoB_005270500</name>
</gene>
<organism evidence="3 4">
    <name type="scientific">Plakobranchus ocellatus</name>
    <dbReference type="NCBI Taxonomy" id="259542"/>
    <lineage>
        <taxon>Eukaryota</taxon>
        <taxon>Metazoa</taxon>
        <taxon>Spiralia</taxon>
        <taxon>Lophotrochozoa</taxon>
        <taxon>Mollusca</taxon>
        <taxon>Gastropoda</taxon>
        <taxon>Heterobranchia</taxon>
        <taxon>Euthyneura</taxon>
        <taxon>Panpulmonata</taxon>
        <taxon>Sacoglossa</taxon>
        <taxon>Placobranchoidea</taxon>
        <taxon>Plakobranchidae</taxon>
        <taxon>Plakobranchus</taxon>
    </lineage>
</organism>
<proteinExistence type="predicted"/>
<dbReference type="Pfam" id="PF13843">
    <property type="entry name" value="DDE_Tnp_1_7"/>
    <property type="match status" value="1"/>
</dbReference>
<dbReference type="AlphaFoldDB" id="A0AAV4C0M0"/>
<name>A0AAV4C0M0_9GAST</name>
<evidence type="ECO:0000256" key="1">
    <source>
        <dbReference type="SAM" id="MobiDB-lite"/>
    </source>
</evidence>
<evidence type="ECO:0000313" key="4">
    <source>
        <dbReference type="Proteomes" id="UP000735302"/>
    </source>
</evidence>
<feature type="region of interest" description="Disordered" evidence="1">
    <location>
        <begin position="47"/>
        <end position="71"/>
    </location>
</feature>
<accession>A0AAV4C0M0</accession>
<feature type="region of interest" description="Disordered" evidence="1">
    <location>
        <begin position="1"/>
        <end position="20"/>
    </location>
</feature>
<comment type="caution">
    <text evidence="3">The sequence shown here is derived from an EMBL/GenBank/DDBJ whole genome shotgun (WGS) entry which is preliminary data.</text>
</comment>
<feature type="compositionally biased region" description="Polar residues" evidence="1">
    <location>
        <begin position="49"/>
        <end position="58"/>
    </location>
</feature>
<evidence type="ECO:0000259" key="2">
    <source>
        <dbReference type="Pfam" id="PF13843"/>
    </source>
</evidence>
<keyword evidence="4" id="KW-1185">Reference proteome</keyword>
<feature type="domain" description="PiggyBac transposable element-derived protein" evidence="2">
    <location>
        <begin position="77"/>
        <end position="130"/>
    </location>
</feature>
<dbReference type="Proteomes" id="UP000735302">
    <property type="component" value="Unassembled WGS sequence"/>
</dbReference>
<reference evidence="3 4" key="1">
    <citation type="journal article" date="2021" name="Elife">
        <title>Chloroplast acquisition without the gene transfer in kleptoplastic sea slugs, Plakobranchus ocellatus.</title>
        <authorList>
            <person name="Maeda T."/>
            <person name="Takahashi S."/>
            <person name="Yoshida T."/>
            <person name="Shimamura S."/>
            <person name="Takaki Y."/>
            <person name="Nagai Y."/>
            <person name="Toyoda A."/>
            <person name="Suzuki Y."/>
            <person name="Arimoto A."/>
            <person name="Ishii H."/>
            <person name="Satoh N."/>
            <person name="Nishiyama T."/>
            <person name="Hasebe M."/>
            <person name="Maruyama T."/>
            <person name="Minagawa J."/>
            <person name="Obokata J."/>
            <person name="Shigenobu S."/>
        </authorList>
    </citation>
    <scope>NUCLEOTIDE SEQUENCE [LARGE SCALE GENOMIC DNA]</scope>
</reference>